<proteinExistence type="predicted"/>
<evidence type="ECO:0000256" key="1">
    <source>
        <dbReference type="SAM" id="MobiDB-lite"/>
    </source>
</evidence>
<evidence type="ECO:0000313" key="2">
    <source>
        <dbReference type="EMBL" id="CAD9272199.1"/>
    </source>
</evidence>
<name>A0A7S1XZI6_9STRA</name>
<evidence type="ECO:0008006" key="3">
    <source>
        <dbReference type="Google" id="ProtNLM"/>
    </source>
</evidence>
<organism evidence="2">
    <name type="scientific">Grammatophora oceanica</name>
    <dbReference type="NCBI Taxonomy" id="210454"/>
    <lineage>
        <taxon>Eukaryota</taxon>
        <taxon>Sar</taxon>
        <taxon>Stramenopiles</taxon>
        <taxon>Ochrophyta</taxon>
        <taxon>Bacillariophyta</taxon>
        <taxon>Fragilariophyceae</taxon>
        <taxon>Fragilariophycidae</taxon>
        <taxon>Rhabdonematales</taxon>
        <taxon>Grammatophoraceae</taxon>
        <taxon>Grammatophora</taxon>
    </lineage>
</organism>
<sequence length="123" mass="14194">MLAQLMRDMQDPEIMREAQKMMQSPEFQEQMKQMAEHPHFKQAMKQTKDLMADPEKVKAVEEKMKVAVADGEKQLDAFKKAQKEVEDEKATKEGEKDEDKKDEKKPAATDDVDDLDIPNLNLS</sequence>
<gene>
    <name evidence="2" type="ORF">GOCE00092_LOCUS1106</name>
</gene>
<dbReference type="AlphaFoldDB" id="A0A7S1XZI6"/>
<accession>A0A7S1XZI6</accession>
<reference evidence="2" key="1">
    <citation type="submission" date="2021-01" db="EMBL/GenBank/DDBJ databases">
        <authorList>
            <person name="Corre E."/>
            <person name="Pelletier E."/>
            <person name="Niang G."/>
            <person name="Scheremetjew M."/>
            <person name="Finn R."/>
            <person name="Kale V."/>
            <person name="Holt S."/>
            <person name="Cochrane G."/>
            <person name="Meng A."/>
            <person name="Brown T."/>
            <person name="Cohen L."/>
        </authorList>
    </citation>
    <scope>NUCLEOTIDE SEQUENCE</scope>
    <source>
        <strain evidence="2">CCMP 410</strain>
    </source>
</reference>
<dbReference type="EMBL" id="HBGK01002045">
    <property type="protein sequence ID" value="CAD9272199.1"/>
    <property type="molecule type" value="Transcribed_RNA"/>
</dbReference>
<feature type="region of interest" description="Disordered" evidence="1">
    <location>
        <begin position="70"/>
        <end position="123"/>
    </location>
</feature>
<feature type="compositionally biased region" description="Basic and acidic residues" evidence="1">
    <location>
        <begin position="70"/>
        <end position="108"/>
    </location>
</feature>
<protein>
    <recommendedName>
        <fullName evidence="3">STI1 domain-containing protein</fullName>
    </recommendedName>
</protein>